<organism evidence="6 7">
    <name type="scientific">Aerophobetes bacterium</name>
    <dbReference type="NCBI Taxonomy" id="2030807"/>
    <lineage>
        <taxon>Bacteria</taxon>
        <taxon>Candidatus Aerophobota</taxon>
    </lineage>
</organism>
<sequence>MNSVIEIENLTKEFDGLVAVNHITLNVGEGEIFGFLGPNGAGKTTAVKMLCTILNPTSGSAKVCGYDIVRQRNKVRECIGIVFQDRAIDTFLTGKENLDFHARMYHLDRKTRQKRVAEVLDLMDLRGKENMRISDCSGGTQRRFEVARGFLNHPKVLFLDEPTLGMDVQARRNLWDYIKLLNEKEGITIILTTHYMEEADYLCHRVAIIDQGRIVAINSPEKLKQAVGLNLISLQIAQDSSGSLVDSLKQLSWIKKIEARDGSLELSIDGGEERIPELIDFADNRGLVISSIKLYKPSLEDTFLHYTGKTIREVEGSLKEVWKAWMRRSGGKR</sequence>
<dbReference type="EMBL" id="SOJK01000065">
    <property type="protein sequence ID" value="TET47938.1"/>
    <property type="molecule type" value="Genomic_DNA"/>
</dbReference>
<dbReference type="InterPro" id="IPR003439">
    <property type="entry name" value="ABC_transporter-like_ATP-bd"/>
</dbReference>
<dbReference type="AlphaFoldDB" id="A0A523UZI9"/>
<accession>A0A523UZI9</accession>
<dbReference type="NCBIfam" id="TIGR01188">
    <property type="entry name" value="drrA"/>
    <property type="match status" value="1"/>
</dbReference>
<evidence type="ECO:0000256" key="3">
    <source>
        <dbReference type="ARBA" id="ARBA00022840"/>
    </source>
</evidence>
<evidence type="ECO:0000313" key="6">
    <source>
        <dbReference type="EMBL" id="TET47938.1"/>
    </source>
</evidence>
<comment type="caution">
    <text evidence="6">The sequence shown here is derived from an EMBL/GenBank/DDBJ whole genome shotgun (WGS) entry which is preliminary data.</text>
</comment>
<protein>
    <submittedName>
        <fullName evidence="6">ATP-binding cassette domain-containing protein</fullName>
    </submittedName>
</protein>
<dbReference type="GO" id="GO:0043215">
    <property type="term" value="P:daunorubicin transport"/>
    <property type="evidence" value="ECO:0007669"/>
    <property type="project" value="InterPro"/>
</dbReference>
<dbReference type="InterPro" id="IPR005894">
    <property type="entry name" value="DrrA"/>
</dbReference>
<reference evidence="6 7" key="1">
    <citation type="submission" date="2019-03" db="EMBL/GenBank/DDBJ databases">
        <title>Metabolic potential of uncultured bacteria and archaea associated with petroleum seepage in deep-sea sediments.</title>
        <authorList>
            <person name="Dong X."/>
            <person name="Hubert C."/>
        </authorList>
    </citation>
    <scope>NUCLEOTIDE SEQUENCE [LARGE SCALE GENOMIC DNA]</scope>
    <source>
        <strain evidence="6">E29_bin78</strain>
    </source>
</reference>
<keyword evidence="2" id="KW-0547">Nucleotide-binding</keyword>
<evidence type="ECO:0000313" key="7">
    <source>
        <dbReference type="Proteomes" id="UP000320679"/>
    </source>
</evidence>
<dbReference type="Pfam" id="PF00005">
    <property type="entry name" value="ABC_tran"/>
    <property type="match status" value="1"/>
</dbReference>
<dbReference type="InterPro" id="IPR027417">
    <property type="entry name" value="P-loop_NTPase"/>
</dbReference>
<evidence type="ECO:0000256" key="4">
    <source>
        <dbReference type="ARBA" id="ARBA00049985"/>
    </source>
</evidence>
<feature type="domain" description="ABC transporter" evidence="5">
    <location>
        <begin position="5"/>
        <end position="236"/>
    </location>
</feature>
<dbReference type="SMART" id="SM00382">
    <property type="entry name" value="AAA"/>
    <property type="match status" value="1"/>
</dbReference>
<gene>
    <name evidence="6" type="ORF">E3J59_01420</name>
</gene>
<evidence type="ECO:0000256" key="2">
    <source>
        <dbReference type="ARBA" id="ARBA00022741"/>
    </source>
</evidence>
<proteinExistence type="inferred from homology"/>
<dbReference type="PROSITE" id="PS50893">
    <property type="entry name" value="ABC_TRANSPORTER_2"/>
    <property type="match status" value="1"/>
</dbReference>
<keyword evidence="3 6" id="KW-0067">ATP-binding</keyword>
<dbReference type="InterPro" id="IPR025302">
    <property type="entry name" value="DrrA1/2-like_C"/>
</dbReference>
<dbReference type="SUPFAM" id="SSF52540">
    <property type="entry name" value="P-loop containing nucleoside triphosphate hydrolases"/>
    <property type="match status" value="1"/>
</dbReference>
<name>A0A523UZI9_UNCAE</name>
<keyword evidence="1" id="KW-0813">Transport</keyword>
<dbReference type="Pfam" id="PF13732">
    <property type="entry name" value="DrrA1-3_C"/>
    <property type="match status" value="1"/>
</dbReference>
<dbReference type="Proteomes" id="UP000320679">
    <property type="component" value="Unassembled WGS sequence"/>
</dbReference>
<dbReference type="PANTHER" id="PTHR43582:SF2">
    <property type="entry name" value="LINEARMYCIN RESISTANCE ATP-BINDING PROTEIN LNRL"/>
    <property type="match status" value="1"/>
</dbReference>
<dbReference type="InterPro" id="IPR003593">
    <property type="entry name" value="AAA+_ATPase"/>
</dbReference>
<dbReference type="PANTHER" id="PTHR43582">
    <property type="entry name" value="LINEARMYCIN RESISTANCE ATP-BINDING PROTEIN LNRL"/>
    <property type="match status" value="1"/>
</dbReference>
<evidence type="ECO:0000256" key="1">
    <source>
        <dbReference type="ARBA" id="ARBA00022448"/>
    </source>
</evidence>
<evidence type="ECO:0000259" key="5">
    <source>
        <dbReference type="PROSITE" id="PS50893"/>
    </source>
</evidence>
<dbReference type="GO" id="GO:0005524">
    <property type="term" value="F:ATP binding"/>
    <property type="evidence" value="ECO:0007669"/>
    <property type="project" value="UniProtKB-KW"/>
</dbReference>
<dbReference type="Gene3D" id="3.40.50.300">
    <property type="entry name" value="P-loop containing nucleotide triphosphate hydrolases"/>
    <property type="match status" value="1"/>
</dbReference>
<dbReference type="GO" id="GO:0016887">
    <property type="term" value="F:ATP hydrolysis activity"/>
    <property type="evidence" value="ECO:0007669"/>
    <property type="project" value="InterPro"/>
</dbReference>
<comment type="similarity">
    <text evidence="4">Belongs to the ABC transporter superfamily. Drug exporter-1 (DrugE1) (TC 3.A.1.105) family.</text>
</comment>
<dbReference type="GO" id="GO:1900753">
    <property type="term" value="P:doxorubicin transport"/>
    <property type="evidence" value="ECO:0007669"/>
    <property type="project" value="InterPro"/>
</dbReference>